<dbReference type="InterPro" id="IPR017907">
    <property type="entry name" value="Znf_RING_CS"/>
</dbReference>
<evidence type="ECO:0000313" key="8">
    <source>
        <dbReference type="Proteomes" id="UP000184267"/>
    </source>
</evidence>
<keyword evidence="3" id="KW-0862">Zinc</keyword>
<evidence type="ECO:0000256" key="1">
    <source>
        <dbReference type="ARBA" id="ARBA00022723"/>
    </source>
</evidence>
<dbReference type="AlphaFoldDB" id="A0A1M2VHV0"/>
<dbReference type="Proteomes" id="UP000184267">
    <property type="component" value="Unassembled WGS sequence"/>
</dbReference>
<dbReference type="PROSITE" id="PS00518">
    <property type="entry name" value="ZF_RING_1"/>
    <property type="match status" value="1"/>
</dbReference>
<name>A0A1M2VHV0_TRAPU</name>
<dbReference type="InterPro" id="IPR013083">
    <property type="entry name" value="Znf_RING/FYVE/PHD"/>
</dbReference>
<dbReference type="Pfam" id="PF13920">
    <property type="entry name" value="zf-C3HC4_3"/>
    <property type="match status" value="1"/>
</dbReference>
<evidence type="ECO:0000259" key="6">
    <source>
        <dbReference type="PROSITE" id="PS50089"/>
    </source>
</evidence>
<dbReference type="CDD" id="cd16449">
    <property type="entry name" value="RING-HC"/>
    <property type="match status" value="1"/>
</dbReference>
<dbReference type="STRING" id="154538.A0A1M2VHV0"/>
<feature type="compositionally biased region" description="Pro residues" evidence="5">
    <location>
        <begin position="166"/>
        <end position="178"/>
    </location>
</feature>
<evidence type="ECO:0000256" key="3">
    <source>
        <dbReference type="ARBA" id="ARBA00022833"/>
    </source>
</evidence>
<dbReference type="PROSITE" id="PS50089">
    <property type="entry name" value="ZF_RING_2"/>
    <property type="match status" value="1"/>
</dbReference>
<keyword evidence="2 4" id="KW-0863">Zinc-finger</keyword>
<evidence type="ECO:0000256" key="5">
    <source>
        <dbReference type="SAM" id="MobiDB-lite"/>
    </source>
</evidence>
<feature type="region of interest" description="Disordered" evidence="5">
    <location>
        <begin position="157"/>
        <end position="195"/>
    </location>
</feature>
<dbReference type="SMART" id="SM00184">
    <property type="entry name" value="RING"/>
    <property type="match status" value="1"/>
</dbReference>
<evidence type="ECO:0000313" key="7">
    <source>
        <dbReference type="EMBL" id="OJT07151.1"/>
    </source>
</evidence>
<accession>A0A1M2VHV0</accession>
<keyword evidence="1" id="KW-0479">Metal-binding</keyword>
<proteinExistence type="predicted"/>
<gene>
    <name evidence="7" type="ORF">TRAPUB_1966</name>
</gene>
<feature type="region of interest" description="Disordered" evidence="5">
    <location>
        <begin position="242"/>
        <end position="273"/>
    </location>
</feature>
<dbReference type="EMBL" id="MNAD01001215">
    <property type="protein sequence ID" value="OJT07151.1"/>
    <property type="molecule type" value="Genomic_DNA"/>
</dbReference>
<feature type="domain" description="RING-type" evidence="6">
    <location>
        <begin position="4"/>
        <end position="48"/>
    </location>
</feature>
<protein>
    <recommendedName>
        <fullName evidence="6">RING-type domain-containing protein</fullName>
    </recommendedName>
</protein>
<dbReference type="Gene3D" id="3.30.40.10">
    <property type="entry name" value="Zinc/RING finger domain, C3HC4 (zinc finger)"/>
    <property type="match status" value="1"/>
</dbReference>
<evidence type="ECO:0000256" key="4">
    <source>
        <dbReference type="PROSITE-ProRule" id="PRU00175"/>
    </source>
</evidence>
<dbReference type="OMA" id="PTCIICL"/>
<reference evidence="7 8" key="1">
    <citation type="submission" date="2016-10" db="EMBL/GenBank/DDBJ databases">
        <title>Genome sequence of the basidiomycete white-rot fungus Trametes pubescens.</title>
        <authorList>
            <person name="Makela M.R."/>
            <person name="Granchi Z."/>
            <person name="Peng M."/>
            <person name="De Vries R.P."/>
            <person name="Grigoriev I."/>
            <person name="Riley R."/>
            <person name="Hilden K."/>
        </authorList>
    </citation>
    <scope>NUCLEOTIDE SEQUENCE [LARGE SCALE GENOMIC DNA]</scope>
    <source>
        <strain evidence="7 8">FBCC735</strain>
    </source>
</reference>
<keyword evidence="8" id="KW-1185">Reference proteome</keyword>
<dbReference type="SUPFAM" id="SSF57850">
    <property type="entry name" value="RING/U-box"/>
    <property type="match status" value="1"/>
</dbReference>
<evidence type="ECO:0000256" key="2">
    <source>
        <dbReference type="ARBA" id="ARBA00022771"/>
    </source>
</evidence>
<dbReference type="OrthoDB" id="6270329at2759"/>
<organism evidence="7 8">
    <name type="scientific">Trametes pubescens</name>
    <name type="common">White-rot fungus</name>
    <dbReference type="NCBI Taxonomy" id="154538"/>
    <lineage>
        <taxon>Eukaryota</taxon>
        <taxon>Fungi</taxon>
        <taxon>Dikarya</taxon>
        <taxon>Basidiomycota</taxon>
        <taxon>Agaricomycotina</taxon>
        <taxon>Agaricomycetes</taxon>
        <taxon>Polyporales</taxon>
        <taxon>Polyporaceae</taxon>
        <taxon>Trametes</taxon>
    </lineage>
</organism>
<dbReference type="GO" id="GO:0008270">
    <property type="term" value="F:zinc ion binding"/>
    <property type="evidence" value="ECO:0007669"/>
    <property type="project" value="UniProtKB-KW"/>
</dbReference>
<sequence length="291" mass="32318">MPTCIVCLETLKNPAALPCGHVFCYECVIRLVRAVNPYTPNHFCPTCKQPYTILNVDPNLIPHHLRHHVTPAVRKLSLEYSVPLPLKTSATNAECAHLLAENASLKNCCVVWRKRAAVHATATMAFVGLARLARDYGMKMKKERDEFEEKYNELKRLYDEKTSRPDTPPESPSCPPSPRSADLRANTPPLLHLEPDEAGLLPSIARSHDSHRPLSRTLYRLPSPALSDESFCSECPDCVDRKRKHASEDADDETPERPIKRSHSMSPTLAPIAASPDGVAIASFLEGSLTL</sequence>
<dbReference type="InterPro" id="IPR001841">
    <property type="entry name" value="Znf_RING"/>
</dbReference>
<comment type="caution">
    <text evidence="7">The sequence shown here is derived from an EMBL/GenBank/DDBJ whole genome shotgun (WGS) entry which is preliminary data.</text>
</comment>